<dbReference type="GeneID" id="105225290"/>
<feature type="compositionally biased region" description="Polar residues" evidence="9">
    <location>
        <begin position="108"/>
        <end position="122"/>
    </location>
</feature>
<dbReference type="InterPro" id="IPR000571">
    <property type="entry name" value="Znf_CCCH"/>
</dbReference>
<sequence length="1201" mass="131738">MPIQAPSWTDFLFCPICCNEFAVNQRLPISLGCGHTICRQCLSTLHNRQCPFDQTSITTDVDNLPINNALLQLVSTNTNTNNNNNAGNISENRYSSSGNDGASGNDGETNTSTRHTPPSVRQLSPEDLKCYNMANKCIESLALYLKSLVTNNGNFGSPLSRPMQRKLVSLVNTQLMEREGRERVLRAARSLGERTVTELILQHQNPLQLSSNLWAAVRSRGCQFLGPAMQEEVLKLVLQALEDGTAYSRKVLVMYVVQRLEPRFPQASKTSIGHVVQLLYRASCFKVSKREADSSLMQLKEEFRTYDALRREHDAQIVQIATEAGLRIAPDQWSSLLYGDTVHKSHMQSIIDKLQTPSSFAQSVQELVIALQRTGDPANLSGLRIHLKHLAGIDPSLESPPSSWQDVAKALESVHEVVVGLVDFVQHHGNRKLQECTTGQTSTNTKYKISLCRDLTVRRNCPRGSSCTFAHSEEELEKYRAKNRKNTKPGSNVPHSVIGPITAGSVNSANNGKNDFTSHTHPHNHGHNHHNPHAMVLLHPGNDNSAPASTATSPLRFDSLQSMHNKLPRGSYGDASSSLQTHGPPGAHHHMRSLHHSPIPQNTGQTVPTPPTAHRYDASSFGSTLNYPVSTTGVPPRMPQGLSNINNSPITMRNSSGGILSSRSFPNTLQPPTTHSHPPLPPNMPTNNPPKYHNNNNVTTSLGSPLSNKGIYNALSAEFYNTPIMGTNTRASSLFSSNQTTAAGVAGNSGAMNGKNNADIKGEKLRLAQISGMWDQHQHQHMVNASTNAEILSGTTGLGGSPSHQSASLYPSSDKVSIFGKKVNNVNMNLNITLNGLAIGDQYMFKNEYGGANAVLPSLPGIPNNNKDNLMSNDLPTQRSFWNAHNSNMVSGGNFADNTQERNTIAHNMSINASPGPFRDRDSFVRSDSILDDDAATFEVPATSAGMGSKFGPICPMYKGHSSTAAEVSHTNTYLDSWSSGDIRNQTANKEHPLLERNSSGDINYSVFSNDTENSLALQFRQQLQRSANGQQQHQQRLLQNQQQQQQSHRPSAFDNFNSMQNTLLPDLSFNHSGLERDRTSAGEERVNFELGYNAFQSMLASADSNANMDIDKGSSMWSSGIKSADATFWNDAISTAAAKTKELQLQRQQQHQQYQQLLSKGRNSEEGSIDSSRMRDIEQELSEIVDKSWSNADDSGIKLQ</sequence>
<keyword evidence="12" id="KW-1185">Reference proteome</keyword>
<dbReference type="SMART" id="SM00184">
    <property type="entry name" value="RING"/>
    <property type="match status" value="1"/>
</dbReference>
<dbReference type="PANTHER" id="PTHR13139:SF54">
    <property type="entry name" value="RING-TYPE E3 UBIQUITIN TRANSFERASE"/>
    <property type="match status" value="1"/>
</dbReference>
<dbReference type="EC" id="2.3.2.27" evidence="3"/>
<dbReference type="InterPro" id="IPR001841">
    <property type="entry name" value="Znf_RING"/>
</dbReference>
<evidence type="ECO:0000256" key="5">
    <source>
        <dbReference type="ARBA" id="ARBA00022723"/>
    </source>
</evidence>
<evidence type="ECO:0000313" key="13">
    <source>
        <dbReference type="RefSeq" id="XP_011201990.3"/>
    </source>
</evidence>
<proteinExistence type="predicted"/>
<dbReference type="Gene3D" id="3.30.40.10">
    <property type="entry name" value="Zinc/RING finger domain, C3HC4 (zinc finger)"/>
    <property type="match status" value="1"/>
</dbReference>
<evidence type="ECO:0000259" key="10">
    <source>
        <dbReference type="PROSITE" id="PS50089"/>
    </source>
</evidence>
<evidence type="ECO:0000256" key="7">
    <source>
        <dbReference type="ARBA" id="ARBA00022833"/>
    </source>
</evidence>
<gene>
    <name evidence="13" type="primary">LOC105225290</name>
</gene>
<keyword evidence="7 8" id="KW-0862">Zinc</keyword>
<dbReference type="Pfam" id="PF14634">
    <property type="entry name" value="zf-RING_5"/>
    <property type="match status" value="1"/>
</dbReference>
<feature type="region of interest" description="Disordered" evidence="9">
    <location>
        <begin position="80"/>
        <end position="123"/>
    </location>
</feature>
<dbReference type="GO" id="GO:0061630">
    <property type="term" value="F:ubiquitin protein ligase activity"/>
    <property type="evidence" value="ECO:0007669"/>
    <property type="project" value="UniProtKB-EC"/>
</dbReference>
<dbReference type="Pfam" id="PF00642">
    <property type="entry name" value="zf-CCCH"/>
    <property type="match status" value="1"/>
</dbReference>
<dbReference type="SUPFAM" id="SSF57850">
    <property type="entry name" value="RING/U-box"/>
    <property type="match status" value="1"/>
</dbReference>
<evidence type="ECO:0000256" key="2">
    <source>
        <dbReference type="ARBA" id="ARBA00004201"/>
    </source>
</evidence>
<feature type="region of interest" description="Disordered" evidence="9">
    <location>
        <begin position="1024"/>
        <end position="1058"/>
    </location>
</feature>
<comment type="catalytic activity">
    <reaction evidence="1">
        <text>S-ubiquitinyl-[E2 ubiquitin-conjugating enzyme]-L-cysteine + [acceptor protein]-L-lysine = [E2 ubiquitin-conjugating enzyme]-L-cysteine + N(6)-ubiquitinyl-[acceptor protein]-L-lysine.</text>
        <dbReference type="EC" id="2.3.2.27"/>
    </reaction>
</comment>
<dbReference type="GO" id="GO:0035613">
    <property type="term" value="F:RNA stem-loop binding"/>
    <property type="evidence" value="ECO:0007669"/>
    <property type="project" value="TreeGrafter"/>
</dbReference>
<dbReference type="GO" id="GO:0006511">
    <property type="term" value="P:ubiquitin-dependent protein catabolic process"/>
    <property type="evidence" value="ECO:0007669"/>
    <property type="project" value="TreeGrafter"/>
</dbReference>
<feature type="domain" description="C3H1-type" evidence="11">
    <location>
        <begin position="446"/>
        <end position="474"/>
    </location>
</feature>
<dbReference type="GO" id="GO:0003725">
    <property type="term" value="F:double-stranded RNA binding"/>
    <property type="evidence" value="ECO:0007669"/>
    <property type="project" value="TreeGrafter"/>
</dbReference>
<dbReference type="PROSITE" id="PS00518">
    <property type="entry name" value="ZF_RING_1"/>
    <property type="match status" value="1"/>
</dbReference>
<dbReference type="InterPro" id="IPR041523">
    <property type="entry name" value="ROQ_II"/>
</dbReference>
<dbReference type="PANTHER" id="PTHR13139">
    <property type="entry name" value="RING FINGER AND CCCH-TYPE ZINC FINGER DOMAIN-CONTAINING PROTEIN"/>
    <property type="match status" value="1"/>
</dbReference>
<dbReference type="Pfam" id="PF18386">
    <property type="entry name" value="ROQ_II"/>
    <property type="match status" value="1"/>
</dbReference>
<dbReference type="RefSeq" id="XP_011201990.3">
    <property type="nucleotide sequence ID" value="XM_011203688.4"/>
</dbReference>
<dbReference type="InterPro" id="IPR048575">
    <property type="entry name" value="Roquin_1_2-like_ROQ"/>
</dbReference>
<feature type="region of interest" description="Disordered" evidence="9">
    <location>
        <begin position="564"/>
        <end position="592"/>
    </location>
</feature>
<dbReference type="KEGG" id="bdr:105225290"/>
<organism evidence="12 13">
    <name type="scientific">Bactrocera dorsalis</name>
    <name type="common">Oriental fruit fly</name>
    <name type="synonym">Dacus dorsalis</name>
    <dbReference type="NCBI Taxonomy" id="27457"/>
    <lineage>
        <taxon>Eukaryota</taxon>
        <taxon>Metazoa</taxon>
        <taxon>Ecdysozoa</taxon>
        <taxon>Arthropoda</taxon>
        <taxon>Hexapoda</taxon>
        <taxon>Insecta</taxon>
        <taxon>Pterygota</taxon>
        <taxon>Neoptera</taxon>
        <taxon>Endopterygota</taxon>
        <taxon>Diptera</taxon>
        <taxon>Brachycera</taxon>
        <taxon>Muscomorpha</taxon>
        <taxon>Tephritoidea</taxon>
        <taxon>Tephritidae</taxon>
        <taxon>Bactrocera</taxon>
        <taxon>Bactrocera</taxon>
    </lineage>
</organism>
<dbReference type="OrthoDB" id="10067217at2759"/>
<dbReference type="InterPro" id="IPR036855">
    <property type="entry name" value="Znf_CCCH_sf"/>
</dbReference>
<dbReference type="InterPro" id="IPR013083">
    <property type="entry name" value="Znf_RING/FYVE/PHD"/>
</dbReference>
<feature type="region of interest" description="Disordered" evidence="9">
    <location>
        <begin position="481"/>
        <end position="501"/>
    </location>
</feature>
<evidence type="ECO:0000256" key="8">
    <source>
        <dbReference type="PROSITE-ProRule" id="PRU00723"/>
    </source>
</evidence>
<evidence type="ECO:0000256" key="3">
    <source>
        <dbReference type="ARBA" id="ARBA00012483"/>
    </source>
</evidence>
<dbReference type="PROSITE" id="PS50089">
    <property type="entry name" value="ZF_RING_2"/>
    <property type="match status" value="1"/>
</dbReference>
<evidence type="ECO:0000259" key="11">
    <source>
        <dbReference type="PROSITE" id="PS50103"/>
    </source>
</evidence>
<feature type="zinc finger region" description="C3H1-type" evidence="8">
    <location>
        <begin position="446"/>
        <end position="474"/>
    </location>
</feature>
<dbReference type="GO" id="GO:0008270">
    <property type="term" value="F:zinc ion binding"/>
    <property type="evidence" value="ECO:0007669"/>
    <property type="project" value="UniProtKB-KW"/>
</dbReference>
<dbReference type="CDD" id="cd16638">
    <property type="entry name" value="mRING-HC-C3HC3D_Roquin"/>
    <property type="match status" value="1"/>
</dbReference>
<evidence type="ECO:0000313" key="12">
    <source>
        <dbReference type="Proteomes" id="UP001652620"/>
    </source>
</evidence>
<keyword evidence="6 8" id="KW-0863">Zinc-finger</keyword>
<evidence type="ECO:0000256" key="9">
    <source>
        <dbReference type="SAM" id="MobiDB-lite"/>
    </source>
</evidence>
<dbReference type="SUPFAM" id="SSF90229">
    <property type="entry name" value="CCCH zinc finger"/>
    <property type="match status" value="1"/>
</dbReference>
<feature type="compositionally biased region" description="Low complexity" evidence="9">
    <location>
        <begin position="1031"/>
        <end position="1047"/>
    </location>
</feature>
<dbReference type="GO" id="GO:0010494">
    <property type="term" value="C:cytoplasmic stress granule"/>
    <property type="evidence" value="ECO:0007669"/>
    <property type="project" value="TreeGrafter"/>
</dbReference>
<comment type="subcellular location">
    <subcellularLocation>
        <location evidence="2">Cytoplasm</location>
        <location evidence="2">P-body</location>
    </subcellularLocation>
</comment>
<feature type="domain" description="RING-type" evidence="10">
    <location>
        <begin position="14"/>
        <end position="54"/>
    </location>
</feature>
<dbReference type="GO" id="GO:0000288">
    <property type="term" value="P:nuclear-transcribed mRNA catabolic process, deadenylation-dependent decay"/>
    <property type="evidence" value="ECO:0007669"/>
    <property type="project" value="TreeGrafter"/>
</dbReference>
<keyword evidence="4" id="KW-0808">Transferase</keyword>
<dbReference type="InterPro" id="IPR052249">
    <property type="entry name" value="Roquin_domain"/>
</dbReference>
<dbReference type="FunCoup" id="A0A6I9V2N7">
    <property type="interactions" value="971"/>
</dbReference>
<dbReference type="Gene3D" id="4.10.1000.10">
    <property type="entry name" value="Zinc finger, CCCH-type"/>
    <property type="match status" value="1"/>
</dbReference>
<dbReference type="Proteomes" id="UP001652620">
    <property type="component" value="Unplaced"/>
</dbReference>
<dbReference type="GO" id="GO:0000209">
    <property type="term" value="P:protein polyubiquitination"/>
    <property type="evidence" value="ECO:0007669"/>
    <property type="project" value="TreeGrafter"/>
</dbReference>
<evidence type="ECO:0000256" key="1">
    <source>
        <dbReference type="ARBA" id="ARBA00000900"/>
    </source>
</evidence>
<reference evidence="13" key="1">
    <citation type="submission" date="2025-08" db="UniProtKB">
        <authorList>
            <consortium name="RefSeq"/>
        </authorList>
    </citation>
    <scope>IDENTIFICATION</scope>
    <source>
        <tissue evidence="13">Adult</tissue>
    </source>
</reference>
<evidence type="ECO:0000256" key="4">
    <source>
        <dbReference type="ARBA" id="ARBA00022679"/>
    </source>
</evidence>
<dbReference type="GO" id="GO:0003729">
    <property type="term" value="F:mRNA binding"/>
    <property type="evidence" value="ECO:0007669"/>
    <property type="project" value="TreeGrafter"/>
</dbReference>
<dbReference type="InParanoid" id="A0A6I9V2N7"/>
<feature type="compositionally biased region" description="Low complexity" evidence="9">
    <location>
        <begin position="95"/>
        <end position="107"/>
    </location>
</feature>
<dbReference type="PROSITE" id="PS50103">
    <property type="entry name" value="ZF_C3H1"/>
    <property type="match status" value="1"/>
</dbReference>
<protein>
    <recommendedName>
        <fullName evidence="3">RING-type E3 ubiquitin transferase</fullName>
        <ecNumber evidence="3">2.3.2.27</ecNumber>
    </recommendedName>
</protein>
<feature type="region of interest" description="Disordered" evidence="9">
    <location>
        <begin position="1151"/>
        <end position="1178"/>
    </location>
</feature>
<dbReference type="GO" id="GO:0000932">
    <property type="term" value="C:P-body"/>
    <property type="evidence" value="ECO:0007669"/>
    <property type="project" value="UniProtKB-SubCell"/>
</dbReference>
<dbReference type="Pfam" id="PF21206">
    <property type="entry name" value="Roquin_1_2-like_ROQ"/>
    <property type="match status" value="1"/>
</dbReference>
<dbReference type="Gene3D" id="1.20.120.1790">
    <property type="match status" value="1"/>
</dbReference>
<name>A0A6I9V2N7_BACDO</name>
<accession>A0A6I9V2N7</accession>
<dbReference type="InterPro" id="IPR017907">
    <property type="entry name" value="Znf_RING_CS"/>
</dbReference>
<keyword evidence="5 8" id="KW-0479">Metal-binding</keyword>
<evidence type="ECO:0000256" key="6">
    <source>
        <dbReference type="ARBA" id="ARBA00022771"/>
    </source>
</evidence>